<dbReference type="FunFam" id="2.60.120.200:FF:000178">
    <property type="entry name" value="Glycoside hydrolase family 16 protein"/>
    <property type="match status" value="1"/>
</dbReference>
<dbReference type="PANTHER" id="PTHR10963:SF62">
    <property type="entry name" value="GLUCAN 1,3-BETA-GLUCOSIDASE"/>
    <property type="match status" value="1"/>
</dbReference>
<dbReference type="GO" id="GO:0004553">
    <property type="term" value="F:hydrolase activity, hydrolyzing O-glycosyl compounds"/>
    <property type="evidence" value="ECO:0007669"/>
    <property type="project" value="InterPro"/>
</dbReference>
<evidence type="ECO:0000256" key="1">
    <source>
        <dbReference type="SAM" id="MobiDB-lite"/>
    </source>
</evidence>
<dbReference type="GO" id="GO:0005975">
    <property type="term" value="P:carbohydrate metabolic process"/>
    <property type="evidence" value="ECO:0007669"/>
    <property type="project" value="InterPro"/>
</dbReference>
<evidence type="ECO:0000259" key="3">
    <source>
        <dbReference type="PROSITE" id="PS51762"/>
    </source>
</evidence>
<reference evidence="4" key="2">
    <citation type="journal article" date="2022" name="Microb. Genom.">
        <title>A chromosome-scale genome assembly of the tomato pathogen Cladosporium fulvum reveals a compartmentalized genome architecture and the presence of a dispensable chromosome.</title>
        <authorList>
            <person name="Zaccaron A.Z."/>
            <person name="Chen L.H."/>
            <person name="Samaras A."/>
            <person name="Stergiopoulos I."/>
        </authorList>
    </citation>
    <scope>NUCLEOTIDE SEQUENCE</scope>
    <source>
        <strain evidence="4">Race5_Kim</strain>
    </source>
</reference>
<organism evidence="4 5">
    <name type="scientific">Passalora fulva</name>
    <name type="common">Tomato leaf mold</name>
    <name type="synonym">Cladosporium fulvum</name>
    <dbReference type="NCBI Taxonomy" id="5499"/>
    <lineage>
        <taxon>Eukaryota</taxon>
        <taxon>Fungi</taxon>
        <taxon>Dikarya</taxon>
        <taxon>Ascomycota</taxon>
        <taxon>Pezizomycotina</taxon>
        <taxon>Dothideomycetes</taxon>
        <taxon>Dothideomycetidae</taxon>
        <taxon>Mycosphaerellales</taxon>
        <taxon>Mycosphaerellaceae</taxon>
        <taxon>Fulvia</taxon>
    </lineage>
</organism>
<dbReference type="RefSeq" id="XP_047756447.1">
    <property type="nucleotide sequence ID" value="XM_047900952.1"/>
</dbReference>
<dbReference type="InterPro" id="IPR013320">
    <property type="entry name" value="ConA-like_dom_sf"/>
</dbReference>
<dbReference type="PROSITE" id="PS51762">
    <property type="entry name" value="GH16_2"/>
    <property type="match status" value="1"/>
</dbReference>
<keyword evidence="2" id="KW-0812">Transmembrane</keyword>
<feature type="region of interest" description="Disordered" evidence="1">
    <location>
        <begin position="1"/>
        <end position="65"/>
    </location>
</feature>
<dbReference type="Pfam" id="PF00722">
    <property type="entry name" value="Glyco_hydro_16"/>
    <property type="match status" value="1"/>
</dbReference>
<reference evidence="4" key="1">
    <citation type="submission" date="2021-12" db="EMBL/GenBank/DDBJ databases">
        <authorList>
            <person name="Zaccaron A."/>
            <person name="Stergiopoulos I."/>
        </authorList>
    </citation>
    <scope>NUCLEOTIDE SEQUENCE</scope>
    <source>
        <strain evidence="4">Race5_Kim</strain>
    </source>
</reference>
<dbReference type="InterPro" id="IPR050546">
    <property type="entry name" value="Glycosyl_Hydrlase_16"/>
</dbReference>
<name>A0A9Q8L715_PASFU</name>
<dbReference type="OMA" id="VWSQTGR"/>
<dbReference type="OrthoDB" id="4781at2759"/>
<dbReference type="Gene3D" id="2.60.120.200">
    <property type="match status" value="1"/>
</dbReference>
<evidence type="ECO:0000256" key="2">
    <source>
        <dbReference type="SAM" id="Phobius"/>
    </source>
</evidence>
<proteinExistence type="predicted"/>
<gene>
    <name evidence="4" type="ORF">CLAFUR5_01804</name>
</gene>
<keyword evidence="2" id="KW-0472">Membrane</keyword>
<evidence type="ECO:0000313" key="5">
    <source>
        <dbReference type="Proteomes" id="UP000756132"/>
    </source>
</evidence>
<dbReference type="Proteomes" id="UP000756132">
    <property type="component" value="Chromosome 1"/>
</dbReference>
<keyword evidence="2" id="KW-1133">Transmembrane helix</keyword>
<dbReference type="GeneID" id="71981682"/>
<sequence length="457" mass="51242">MSFRHGTATTTATHTRSGSPDSDPSEDIAPVPSNPFQSPYGSMPASAMGSSTGVHQAPPPRYFHSRRINKGDIEKPWLEKKDPKEKWVWILPVIGMIIGIGLAGFLIYEGLQKVSNNHTYCPVLDTDFSNGIDPKIWTKEAEVGGFGNGQFEQTTTTDENAFIKDGMLHIKPTLQDEKLVESNNVINLTMDGTCSSDVWSNCVAVTNTTNGTIVNPVKSARLSTKAGAKIQYGRVEVEAQIPDGDWLWPAIWLLPVNETYGQWPASGEIDIMESRGNNYTYPMGGNDVVSSALHWGPDADNDAWWRNNINRKALHTTYSSGFHVYGMEWTEKYIFTYIDTRLLQVLYTNFDKPFWQKGNFPVSNANGTRLVDSWSQTGRDSTPFDQNFYLILNVAVGGTNGWFQDGKASKPWVDASSTAKRDFWNARNQWYPTWEKNGEMKVKSVKMWQQQGYNGCQ</sequence>
<dbReference type="InterPro" id="IPR000757">
    <property type="entry name" value="Beta-glucanase-like"/>
</dbReference>
<protein>
    <submittedName>
        <fullName evidence="4">Beta-1,3-glucan-binding protein</fullName>
    </submittedName>
</protein>
<keyword evidence="5" id="KW-1185">Reference proteome</keyword>
<feature type="domain" description="GH16" evidence="3">
    <location>
        <begin position="126"/>
        <end position="453"/>
    </location>
</feature>
<evidence type="ECO:0000313" key="4">
    <source>
        <dbReference type="EMBL" id="UJO12081.1"/>
    </source>
</evidence>
<feature type="compositionally biased region" description="Low complexity" evidence="1">
    <location>
        <begin position="1"/>
        <end position="19"/>
    </location>
</feature>
<feature type="transmembrane region" description="Helical" evidence="2">
    <location>
        <begin position="87"/>
        <end position="108"/>
    </location>
</feature>
<dbReference type="SUPFAM" id="SSF49899">
    <property type="entry name" value="Concanavalin A-like lectins/glucanases"/>
    <property type="match status" value="1"/>
</dbReference>
<dbReference type="EMBL" id="CP090163">
    <property type="protein sequence ID" value="UJO12081.1"/>
    <property type="molecule type" value="Genomic_DNA"/>
</dbReference>
<dbReference type="KEGG" id="ffu:CLAFUR5_01804"/>
<dbReference type="PANTHER" id="PTHR10963">
    <property type="entry name" value="GLYCOSYL HYDROLASE-RELATED"/>
    <property type="match status" value="1"/>
</dbReference>
<dbReference type="AlphaFoldDB" id="A0A9Q8L715"/>
<accession>A0A9Q8L715</accession>